<evidence type="ECO:0000256" key="1">
    <source>
        <dbReference type="SAM" id="MobiDB-lite"/>
    </source>
</evidence>
<organism evidence="3 4">
    <name type="scientific">Blomia tropicalis</name>
    <name type="common">Mite</name>
    <dbReference type="NCBI Taxonomy" id="40697"/>
    <lineage>
        <taxon>Eukaryota</taxon>
        <taxon>Metazoa</taxon>
        <taxon>Ecdysozoa</taxon>
        <taxon>Arthropoda</taxon>
        <taxon>Chelicerata</taxon>
        <taxon>Arachnida</taxon>
        <taxon>Acari</taxon>
        <taxon>Acariformes</taxon>
        <taxon>Sarcoptiformes</taxon>
        <taxon>Astigmata</taxon>
        <taxon>Glycyphagoidea</taxon>
        <taxon>Echimyopodidae</taxon>
        <taxon>Blomia</taxon>
    </lineage>
</organism>
<protein>
    <submittedName>
        <fullName evidence="3">Uncharacterized protein</fullName>
    </submittedName>
</protein>
<gene>
    <name evidence="3" type="ORF">RDWZM_008676</name>
</gene>
<name>A0A9Q0M249_BLOTA</name>
<feature type="signal peptide" evidence="2">
    <location>
        <begin position="1"/>
        <end position="20"/>
    </location>
</feature>
<keyword evidence="2" id="KW-0732">Signal</keyword>
<feature type="region of interest" description="Disordered" evidence="1">
    <location>
        <begin position="204"/>
        <end position="224"/>
    </location>
</feature>
<evidence type="ECO:0000313" key="3">
    <source>
        <dbReference type="EMBL" id="KAJ6217519.1"/>
    </source>
</evidence>
<dbReference type="EMBL" id="JAPWDV010000003">
    <property type="protein sequence ID" value="KAJ6217519.1"/>
    <property type="molecule type" value="Genomic_DNA"/>
</dbReference>
<evidence type="ECO:0000313" key="4">
    <source>
        <dbReference type="Proteomes" id="UP001142055"/>
    </source>
</evidence>
<feature type="chain" id="PRO_5040498034" evidence="2">
    <location>
        <begin position="21"/>
        <end position="781"/>
    </location>
</feature>
<sequence>MKFSFHFLCFLVTFIAIVNARNVEKDYDETENGDDEDNLLAKIDCKVGEKHQYMMMTQGGLLDRFADSSMMVKTKIELKCLQKQMWLNKTNGQLKNAQLFEAKILAMTPIQNDNKTTETIGSSVTIKNGRLQMAALFENLEKIPDSGDLHNGPYQPNLKVGAVNEFFTDFTKSLGELLQKLFQKMVKFLENLLHRAKNSQGRSTVGISMKCSDGNNRMSRRAKRHSFKSVDSKEFSEKLNELYEKPFKFVQLNDGSIRSIQLSASDADPGVRHFKHFLAYAFATHLDASKKSIREQSTLGDHISHYQVEYDEPDRSKVTPEQYINGMLRSKRSNSHLVSIVRTIKRSDMLASDQTGRERNQYKHKTLKLSDIDFNAQQVQLVENNILVASGGYFHSPLSLYINGGNDSLQRMKRAWIEPVFDEEHFDDTMKKYITLNLEYSMVRIVNNRWKRSTSFDDQTPIEQMSSRAMEKFAEKMYTMSAFVQNISSKQDNNKHLWRQKRETSKPNDNIICKVSHRPFSNAVDDDLKECFEYKEFGSGWLKAYFNRSLLTGKREGKSIDSFQTKYRVGAQILGEDVFLGQVIVSKTNDLSKLRINLFGSEYIDLNLCEIRDKVFSQANMIPLLSESIWFLTRVGIKIKYDLQFKVQVPNMACPDNSTVSPSSSSLDYNNEILSRMITDQLNMIQNTKIEFGGIFDASIMIFDGEMRLKGNFDMDSNVDFSERCVSARSAVRPMNVSMDFNFKFFNPYCGEWMEDSWKPSRMSWRLHKPYHSSWFDNVCI</sequence>
<dbReference type="AlphaFoldDB" id="A0A9Q0M249"/>
<dbReference type="Proteomes" id="UP001142055">
    <property type="component" value="Chromosome 3"/>
</dbReference>
<accession>A0A9Q0M249</accession>
<keyword evidence="4" id="KW-1185">Reference proteome</keyword>
<comment type="caution">
    <text evidence="3">The sequence shown here is derived from an EMBL/GenBank/DDBJ whole genome shotgun (WGS) entry which is preliminary data.</text>
</comment>
<dbReference type="OMA" id="YCHYQME"/>
<evidence type="ECO:0000256" key="2">
    <source>
        <dbReference type="SAM" id="SignalP"/>
    </source>
</evidence>
<proteinExistence type="predicted"/>
<reference evidence="3" key="1">
    <citation type="submission" date="2022-12" db="EMBL/GenBank/DDBJ databases">
        <title>Genome assemblies of Blomia tropicalis.</title>
        <authorList>
            <person name="Cui Y."/>
        </authorList>
    </citation>
    <scope>NUCLEOTIDE SEQUENCE</scope>
    <source>
        <tissue evidence="3">Adult mites</tissue>
    </source>
</reference>